<dbReference type="Proteomes" id="UP000015530">
    <property type="component" value="Unassembled WGS sequence"/>
</dbReference>
<accession>T0L7V4</accession>
<protein>
    <submittedName>
        <fullName evidence="1">Uncharacterized protein</fullName>
    </submittedName>
</protein>
<evidence type="ECO:0000313" key="2">
    <source>
        <dbReference type="Proteomes" id="UP000015530"/>
    </source>
</evidence>
<dbReference type="HOGENOM" id="CLU_3410641_0_0_1"/>
<dbReference type="AlphaFoldDB" id="T0L7V4"/>
<dbReference type="EMBL" id="AMYD01002850">
    <property type="protein sequence ID" value="EQB47711.1"/>
    <property type="molecule type" value="Genomic_DNA"/>
</dbReference>
<sequence length="29" mass="3713">MYISSRHNWFIQLFAKLDNVLIHFRRMYL</sequence>
<evidence type="ECO:0000313" key="1">
    <source>
        <dbReference type="EMBL" id="EQB47711.1"/>
    </source>
</evidence>
<gene>
    <name evidence="1" type="ORF">CGLO_13120</name>
</gene>
<comment type="caution">
    <text evidence="1">The sequence shown here is derived from an EMBL/GenBank/DDBJ whole genome shotgun (WGS) entry which is preliminary data.</text>
</comment>
<proteinExistence type="predicted"/>
<reference evidence="2" key="1">
    <citation type="journal article" date="2013" name="Mol. Plant Microbe Interact.">
        <title>Global aspects of pacC regulation of pathogenicity genes in Colletotrichum gloeosporioides as revealed by transcriptome analysis.</title>
        <authorList>
            <person name="Alkan N."/>
            <person name="Meng X."/>
            <person name="Friedlander G."/>
            <person name="Reuveni E."/>
            <person name="Sukno S."/>
            <person name="Sherman A."/>
            <person name="Thon M."/>
            <person name="Fluhr R."/>
            <person name="Prusky D."/>
        </authorList>
    </citation>
    <scope>NUCLEOTIDE SEQUENCE [LARGE SCALE GENOMIC DNA]</scope>
    <source>
        <strain evidence="2">Cg-14</strain>
    </source>
</reference>
<name>T0L7V4_COLGC</name>
<organism evidence="1 2">
    <name type="scientific">Colletotrichum gloeosporioides (strain Cg-14)</name>
    <name type="common">Anthracnose fungus</name>
    <name type="synonym">Glomerella cingulata</name>
    <dbReference type="NCBI Taxonomy" id="1237896"/>
    <lineage>
        <taxon>Eukaryota</taxon>
        <taxon>Fungi</taxon>
        <taxon>Dikarya</taxon>
        <taxon>Ascomycota</taxon>
        <taxon>Pezizomycotina</taxon>
        <taxon>Sordariomycetes</taxon>
        <taxon>Hypocreomycetidae</taxon>
        <taxon>Glomerellales</taxon>
        <taxon>Glomerellaceae</taxon>
        <taxon>Colletotrichum</taxon>
        <taxon>Colletotrichum gloeosporioides species complex</taxon>
    </lineage>
</organism>